<sequence length="51" mass="5673">MVNSRSTGAVEDVNGRGVAAVTWQLNMGTYVEFGNDLKLIPKELNLRTYDE</sequence>
<dbReference type="Proteomes" id="UP000828390">
    <property type="component" value="Unassembled WGS sequence"/>
</dbReference>
<protein>
    <submittedName>
        <fullName evidence="1">Uncharacterized protein</fullName>
    </submittedName>
</protein>
<dbReference type="AlphaFoldDB" id="A0A9D4BEB9"/>
<organism evidence="1 2">
    <name type="scientific">Dreissena polymorpha</name>
    <name type="common">Zebra mussel</name>
    <name type="synonym">Mytilus polymorpha</name>
    <dbReference type="NCBI Taxonomy" id="45954"/>
    <lineage>
        <taxon>Eukaryota</taxon>
        <taxon>Metazoa</taxon>
        <taxon>Spiralia</taxon>
        <taxon>Lophotrochozoa</taxon>
        <taxon>Mollusca</taxon>
        <taxon>Bivalvia</taxon>
        <taxon>Autobranchia</taxon>
        <taxon>Heteroconchia</taxon>
        <taxon>Euheterodonta</taxon>
        <taxon>Imparidentia</taxon>
        <taxon>Neoheterodontei</taxon>
        <taxon>Myida</taxon>
        <taxon>Dreissenoidea</taxon>
        <taxon>Dreissenidae</taxon>
        <taxon>Dreissena</taxon>
    </lineage>
</organism>
<name>A0A9D4BEB9_DREPO</name>
<reference evidence="1" key="1">
    <citation type="journal article" date="2019" name="bioRxiv">
        <title>The Genome of the Zebra Mussel, Dreissena polymorpha: A Resource for Invasive Species Research.</title>
        <authorList>
            <person name="McCartney M.A."/>
            <person name="Auch B."/>
            <person name="Kono T."/>
            <person name="Mallez S."/>
            <person name="Zhang Y."/>
            <person name="Obille A."/>
            <person name="Becker A."/>
            <person name="Abrahante J.E."/>
            <person name="Garbe J."/>
            <person name="Badalamenti J.P."/>
            <person name="Herman A."/>
            <person name="Mangelson H."/>
            <person name="Liachko I."/>
            <person name="Sullivan S."/>
            <person name="Sone E.D."/>
            <person name="Koren S."/>
            <person name="Silverstein K.A.T."/>
            <person name="Beckman K.B."/>
            <person name="Gohl D.M."/>
        </authorList>
    </citation>
    <scope>NUCLEOTIDE SEQUENCE</scope>
    <source>
        <strain evidence="1">Duluth1</strain>
        <tissue evidence="1">Whole animal</tissue>
    </source>
</reference>
<keyword evidence="2" id="KW-1185">Reference proteome</keyword>
<dbReference type="EMBL" id="JAIWYP010000033">
    <property type="protein sequence ID" value="KAH3691591.1"/>
    <property type="molecule type" value="Genomic_DNA"/>
</dbReference>
<evidence type="ECO:0000313" key="1">
    <source>
        <dbReference type="EMBL" id="KAH3691591.1"/>
    </source>
</evidence>
<evidence type="ECO:0000313" key="2">
    <source>
        <dbReference type="Proteomes" id="UP000828390"/>
    </source>
</evidence>
<accession>A0A9D4BEB9</accession>
<reference evidence="1" key="2">
    <citation type="submission" date="2020-11" db="EMBL/GenBank/DDBJ databases">
        <authorList>
            <person name="McCartney M.A."/>
            <person name="Auch B."/>
            <person name="Kono T."/>
            <person name="Mallez S."/>
            <person name="Becker A."/>
            <person name="Gohl D.M."/>
            <person name="Silverstein K.A.T."/>
            <person name="Koren S."/>
            <person name="Bechman K.B."/>
            <person name="Herman A."/>
            <person name="Abrahante J.E."/>
            <person name="Garbe J."/>
        </authorList>
    </citation>
    <scope>NUCLEOTIDE SEQUENCE</scope>
    <source>
        <strain evidence="1">Duluth1</strain>
        <tissue evidence="1">Whole animal</tissue>
    </source>
</reference>
<comment type="caution">
    <text evidence="1">The sequence shown here is derived from an EMBL/GenBank/DDBJ whole genome shotgun (WGS) entry which is preliminary data.</text>
</comment>
<proteinExistence type="predicted"/>
<gene>
    <name evidence="1" type="ORF">DPMN_190945</name>
</gene>